<comment type="caution">
    <text evidence="3">The sequence shown here is derived from an EMBL/GenBank/DDBJ whole genome shotgun (WGS) entry which is preliminary data.</text>
</comment>
<evidence type="ECO:0000259" key="2">
    <source>
        <dbReference type="Pfam" id="PF12728"/>
    </source>
</evidence>
<protein>
    <recommendedName>
        <fullName evidence="2">Helix-turn-helix domain-containing protein</fullName>
    </recommendedName>
</protein>
<organism evidence="3 4">
    <name type="scientific">Arsenicibacter rosenii</name>
    <dbReference type="NCBI Taxonomy" id="1750698"/>
    <lineage>
        <taxon>Bacteria</taxon>
        <taxon>Pseudomonadati</taxon>
        <taxon>Bacteroidota</taxon>
        <taxon>Cytophagia</taxon>
        <taxon>Cytophagales</taxon>
        <taxon>Spirosomataceae</taxon>
        <taxon>Arsenicibacter</taxon>
    </lineage>
</organism>
<keyword evidence="4" id="KW-1185">Reference proteome</keyword>
<name>A0A1S2VIG2_9BACT</name>
<gene>
    <name evidence="3" type="ORF">BLX24_15830</name>
</gene>
<dbReference type="InterPro" id="IPR041657">
    <property type="entry name" value="HTH_17"/>
</dbReference>
<feature type="domain" description="Helix-turn-helix" evidence="2">
    <location>
        <begin position="48"/>
        <end position="97"/>
    </location>
</feature>
<reference evidence="3 4" key="1">
    <citation type="submission" date="2016-10" db="EMBL/GenBank/DDBJ databases">
        <title>Arsenicibacter rosenii gen. nov., sp. nov., an efficient arsenic-methylating bacterium isolated from an arsenic-contaminated paddy soil.</title>
        <authorList>
            <person name="Huang K."/>
        </authorList>
    </citation>
    <scope>NUCLEOTIDE SEQUENCE [LARGE SCALE GENOMIC DNA]</scope>
    <source>
        <strain evidence="3 4">SM-1</strain>
    </source>
</reference>
<sequence length="140" mass="16072">MMKKEGEITVEEVVVALFALKEFVPKMDQVISLLSLVTENDKELDKHFTTEELSDYLPGKPAVSTLRNKFQRREIPGRKVGKRIVFLKSEIDQWLKGERPAMQVELQEQAEAYLNSRQTKRKKNAAQVASGRASVNRRRA</sequence>
<evidence type="ECO:0000313" key="4">
    <source>
        <dbReference type="Proteomes" id="UP000181790"/>
    </source>
</evidence>
<evidence type="ECO:0000313" key="3">
    <source>
        <dbReference type="EMBL" id="OIN58006.1"/>
    </source>
</evidence>
<dbReference type="AlphaFoldDB" id="A0A1S2VIG2"/>
<feature type="region of interest" description="Disordered" evidence="1">
    <location>
        <begin position="116"/>
        <end position="140"/>
    </location>
</feature>
<dbReference type="RefSeq" id="WP_177225856.1">
    <property type="nucleotide sequence ID" value="NZ_MORL01000008.1"/>
</dbReference>
<accession>A0A1S2VIG2</accession>
<evidence type="ECO:0000256" key="1">
    <source>
        <dbReference type="SAM" id="MobiDB-lite"/>
    </source>
</evidence>
<dbReference type="Proteomes" id="UP000181790">
    <property type="component" value="Unassembled WGS sequence"/>
</dbReference>
<proteinExistence type="predicted"/>
<dbReference type="Pfam" id="PF12728">
    <property type="entry name" value="HTH_17"/>
    <property type="match status" value="1"/>
</dbReference>
<dbReference type="EMBL" id="MORL01000008">
    <property type="protein sequence ID" value="OIN58006.1"/>
    <property type="molecule type" value="Genomic_DNA"/>
</dbReference>